<protein>
    <submittedName>
        <fullName evidence="1">256caa8c-cefa-4590-bdd6-e9acacc5a97a</fullName>
    </submittedName>
</protein>
<dbReference type="AlphaFoldDB" id="A0A8H2ZU09"/>
<comment type="caution">
    <text evidence="1">The sequence shown here is derived from an EMBL/GenBank/DDBJ whole genome shotgun (WGS) entry which is preliminary data.</text>
</comment>
<dbReference type="Proteomes" id="UP000624404">
    <property type="component" value="Unassembled WGS sequence"/>
</dbReference>
<keyword evidence="2" id="KW-1185">Reference proteome</keyword>
<accession>A0A8H2ZU09</accession>
<sequence>MRIIIAIGGDITPVIPAKSIHLVSRMPIKALGYLNTLKENKWNLSIKAAVGVRVRTSEVQQVDQYENEIVRKVTFLEKSWFFYEPQSDMMNLRSINEYPDTSQLIVEFITKVDKVK</sequence>
<name>A0A8H2ZU09_9HELO</name>
<evidence type="ECO:0000313" key="1">
    <source>
        <dbReference type="EMBL" id="CAD6456994.1"/>
    </source>
</evidence>
<evidence type="ECO:0000313" key="2">
    <source>
        <dbReference type="Proteomes" id="UP000624404"/>
    </source>
</evidence>
<dbReference type="EMBL" id="CAJHIA010000037">
    <property type="protein sequence ID" value="CAD6456994.1"/>
    <property type="molecule type" value="Genomic_DNA"/>
</dbReference>
<organism evidence="1 2">
    <name type="scientific">Sclerotinia trifoliorum</name>
    <dbReference type="NCBI Taxonomy" id="28548"/>
    <lineage>
        <taxon>Eukaryota</taxon>
        <taxon>Fungi</taxon>
        <taxon>Dikarya</taxon>
        <taxon>Ascomycota</taxon>
        <taxon>Pezizomycotina</taxon>
        <taxon>Leotiomycetes</taxon>
        <taxon>Helotiales</taxon>
        <taxon>Sclerotiniaceae</taxon>
        <taxon>Sclerotinia</taxon>
    </lineage>
</organism>
<proteinExistence type="predicted"/>
<gene>
    <name evidence="1" type="ORF">SCLTRI_LOCUS10560</name>
</gene>
<reference evidence="1" key="1">
    <citation type="submission" date="2020-10" db="EMBL/GenBank/DDBJ databases">
        <authorList>
            <person name="Kusch S."/>
        </authorList>
    </citation>
    <scope>NUCLEOTIDE SEQUENCE</scope>
    <source>
        <strain evidence="1">SwB9</strain>
    </source>
</reference>